<accession>A0A812SAA2</accession>
<evidence type="ECO:0000313" key="2">
    <source>
        <dbReference type="EMBL" id="CAE7467450.1"/>
    </source>
</evidence>
<evidence type="ECO:0000313" key="3">
    <source>
        <dbReference type="Proteomes" id="UP000604046"/>
    </source>
</evidence>
<reference evidence="2" key="1">
    <citation type="submission" date="2021-02" db="EMBL/GenBank/DDBJ databases">
        <authorList>
            <person name="Dougan E. K."/>
            <person name="Rhodes N."/>
            <person name="Thang M."/>
            <person name="Chan C."/>
        </authorList>
    </citation>
    <scope>NUCLEOTIDE SEQUENCE</scope>
</reference>
<feature type="compositionally biased region" description="Polar residues" evidence="1">
    <location>
        <begin position="86"/>
        <end position="122"/>
    </location>
</feature>
<name>A0A812SAA2_9DINO</name>
<keyword evidence="3" id="KW-1185">Reference proteome</keyword>
<dbReference type="AlphaFoldDB" id="A0A812SAA2"/>
<comment type="caution">
    <text evidence="2">The sequence shown here is derived from an EMBL/GenBank/DDBJ whole genome shotgun (WGS) entry which is preliminary data.</text>
</comment>
<protein>
    <submittedName>
        <fullName evidence="2">Uncharacterized protein</fullName>
    </submittedName>
</protein>
<gene>
    <name evidence="2" type="ORF">SNAT2548_LOCUS26142</name>
</gene>
<dbReference type="Proteomes" id="UP000604046">
    <property type="component" value="Unassembled WGS sequence"/>
</dbReference>
<organism evidence="2 3">
    <name type="scientific">Symbiodinium natans</name>
    <dbReference type="NCBI Taxonomy" id="878477"/>
    <lineage>
        <taxon>Eukaryota</taxon>
        <taxon>Sar</taxon>
        <taxon>Alveolata</taxon>
        <taxon>Dinophyceae</taxon>
        <taxon>Suessiales</taxon>
        <taxon>Symbiodiniaceae</taxon>
        <taxon>Symbiodinium</taxon>
    </lineage>
</organism>
<feature type="region of interest" description="Disordered" evidence="1">
    <location>
        <begin position="86"/>
        <end position="125"/>
    </location>
</feature>
<sequence>MAVARSTSEPALGRRITARNAAEARMLRVLDHQWERKASWLHAQQQRLEVAGTGDAATPKAGVIHKDLARTRMCRSDSRLAMSRPLSSITTRNVTRNPQVESVSPNFFGQRPQSATVRSPSDGSPAKLEERIQKAVSKIAQGLHVALLGASASEMHKRELEGEPLRKILREPSEEDACRIFRHFLRLKEQEADRAAAKLQMRRQRLLEWGKEPDRDDPRIPDPLSRLAWTSFFRWVEQESTLGVNPESRRAYAGLFRGARLWFRKCASMAQRNDGLSLGLLLSLAYPTASSRVVAELLVWIGAHELEQICHETPRLIDDDERKQLERIFHTAYAKGRAFVTVDDIAGGDFRDKHTQLHTLVDAALAQQVFGDGPIDLLKFLEFMCEYGCQGHAGVAEVTLPDGLRLTHCRRPEFRFQGWLATFPSEAELARRRMIDGLELELKSWRSGKGY</sequence>
<dbReference type="OrthoDB" id="410774at2759"/>
<evidence type="ECO:0000256" key="1">
    <source>
        <dbReference type="SAM" id="MobiDB-lite"/>
    </source>
</evidence>
<proteinExistence type="predicted"/>
<dbReference type="EMBL" id="CAJNDS010002419">
    <property type="protein sequence ID" value="CAE7467450.1"/>
    <property type="molecule type" value="Genomic_DNA"/>
</dbReference>